<dbReference type="Pfam" id="PF01613">
    <property type="entry name" value="Flavin_Reduct"/>
    <property type="match status" value="1"/>
</dbReference>
<feature type="domain" description="Flavin reductase like" evidence="3">
    <location>
        <begin position="1"/>
        <end position="133"/>
    </location>
</feature>
<evidence type="ECO:0000313" key="5">
    <source>
        <dbReference type="Proteomes" id="UP001431221"/>
    </source>
</evidence>
<dbReference type="InterPro" id="IPR012349">
    <property type="entry name" value="Split_barrel_FMN-bd"/>
</dbReference>
<comment type="similarity">
    <text evidence="1">Belongs to the non-flavoprotein flavin reductase family.</text>
</comment>
<evidence type="ECO:0000313" key="4">
    <source>
        <dbReference type="EMBL" id="MCK7616131.1"/>
    </source>
</evidence>
<reference evidence="4" key="1">
    <citation type="submission" date="2022-04" db="EMBL/GenBank/DDBJ databases">
        <title>Roseibium sp. CAU 1639 isolated from mud.</title>
        <authorList>
            <person name="Kim W."/>
        </authorList>
    </citation>
    <scope>NUCLEOTIDE SEQUENCE</scope>
    <source>
        <strain evidence="4">CAU 1639</strain>
    </source>
</reference>
<dbReference type="Gene3D" id="2.30.110.10">
    <property type="entry name" value="Electron Transport, Fmn-binding Protein, Chain A"/>
    <property type="match status" value="1"/>
</dbReference>
<keyword evidence="2" id="KW-0560">Oxidoreductase</keyword>
<evidence type="ECO:0000256" key="1">
    <source>
        <dbReference type="ARBA" id="ARBA00008898"/>
    </source>
</evidence>
<protein>
    <submittedName>
        <fullName evidence="4">Flavin reductase family protein</fullName>
    </submittedName>
</protein>
<comment type="caution">
    <text evidence="4">The sequence shown here is derived from an EMBL/GenBank/DDBJ whole genome shotgun (WGS) entry which is preliminary data.</text>
</comment>
<accession>A0ABT0H386</accession>
<name>A0ABT0H386_9HYPH</name>
<dbReference type="SMART" id="SM00903">
    <property type="entry name" value="Flavin_Reduct"/>
    <property type="match status" value="1"/>
</dbReference>
<dbReference type="PANTHER" id="PTHR30466:SF11">
    <property type="entry name" value="FLAVIN-DEPENDENT MONOOXYGENASE, REDUCTASE SUBUNIT HSAB"/>
    <property type="match status" value="1"/>
</dbReference>
<evidence type="ECO:0000259" key="3">
    <source>
        <dbReference type="SMART" id="SM00903"/>
    </source>
</evidence>
<dbReference type="PANTHER" id="PTHR30466">
    <property type="entry name" value="FLAVIN REDUCTASE"/>
    <property type="match status" value="1"/>
</dbReference>
<dbReference type="EMBL" id="JALNMJ010000044">
    <property type="protein sequence ID" value="MCK7616131.1"/>
    <property type="molecule type" value="Genomic_DNA"/>
</dbReference>
<dbReference type="InterPro" id="IPR002563">
    <property type="entry name" value="Flavin_Rdtase-like_dom"/>
</dbReference>
<evidence type="ECO:0000256" key="2">
    <source>
        <dbReference type="ARBA" id="ARBA00023002"/>
    </source>
</evidence>
<gene>
    <name evidence="4" type="ORF">M0H32_28590</name>
</gene>
<dbReference type="SUPFAM" id="SSF50475">
    <property type="entry name" value="FMN-binding split barrel"/>
    <property type="match status" value="1"/>
</dbReference>
<dbReference type="Proteomes" id="UP001431221">
    <property type="component" value="Unassembled WGS sequence"/>
</dbReference>
<dbReference type="InterPro" id="IPR050268">
    <property type="entry name" value="NADH-dep_flavin_reductase"/>
</dbReference>
<keyword evidence="5" id="KW-1185">Reference proteome</keyword>
<organism evidence="4 5">
    <name type="scientific">Roseibium sediminicola</name>
    <dbReference type="NCBI Taxonomy" id="2933272"/>
    <lineage>
        <taxon>Bacteria</taxon>
        <taxon>Pseudomonadati</taxon>
        <taxon>Pseudomonadota</taxon>
        <taxon>Alphaproteobacteria</taxon>
        <taxon>Hyphomicrobiales</taxon>
        <taxon>Stappiaceae</taxon>
        <taxon>Roseibium</taxon>
    </lineage>
</organism>
<sequence>MILTEEHGRPAGMTVNSLTSVSLDPILLLFCARNESRVAQSVLSTGRFSVNILARDQTDISNAFAGCGDPDLVPLIRERGFLRLAAPTAAFLCEVAQVYPGGDHQIILGRPLHMSAPSDGDRPLVFYQGKYTALPDTARC</sequence>
<proteinExistence type="inferred from homology"/>